<dbReference type="GO" id="GO:0016746">
    <property type="term" value="F:acyltransferase activity"/>
    <property type="evidence" value="ECO:0007669"/>
    <property type="project" value="UniProtKB-KW"/>
</dbReference>
<evidence type="ECO:0000313" key="4">
    <source>
        <dbReference type="Proteomes" id="UP000294963"/>
    </source>
</evidence>
<accession>A0A4R1XAK1</accession>
<dbReference type="SMART" id="SM00563">
    <property type="entry name" value="PlsC"/>
    <property type="match status" value="1"/>
</dbReference>
<reference evidence="3 4" key="1">
    <citation type="submission" date="2019-03" db="EMBL/GenBank/DDBJ databases">
        <title>Genomic analyses of the natural microbiome of Caenorhabditis elegans.</title>
        <authorList>
            <person name="Samuel B."/>
        </authorList>
    </citation>
    <scope>NUCLEOTIDE SEQUENCE [LARGE SCALE GENOMIC DNA]</scope>
    <source>
        <strain evidence="3 4">JUb89</strain>
    </source>
</reference>
<evidence type="ECO:0000259" key="2">
    <source>
        <dbReference type="SMART" id="SM00563"/>
    </source>
</evidence>
<keyword evidence="3" id="KW-0808">Transferase</keyword>
<keyword evidence="3" id="KW-0012">Acyltransferase</keyword>
<evidence type="ECO:0000313" key="3">
    <source>
        <dbReference type="EMBL" id="TCM60697.1"/>
    </source>
</evidence>
<evidence type="ECO:0000256" key="1">
    <source>
        <dbReference type="SAM" id="Phobius"/>
    </source>
</evidence>
<feature type="transmembrane region" description="Helical" evidence="1">
    <location>
        <begin position="286"/>
        <end position="305"/>
    </location>
</feature>
<dbReference type="InterPro" id="IPR002123">
    <property type="entry name" value="Plipid/glycerol_acylTrfase"/>
</dbReference>
<dbReference type="Proteomes" id="UP000294963">
    <property type="component" value="Unassembled WGS sequence"/>
</dbReference>
<name>A0A4R1XAK1_ACICA</name>
<proteinExistence type="predicted"/>
<keyword evidence="1" id="KW-0812">Transmembrane</keyword>
<protein>
    <submittedName>
        <fullName evidence="3">Acyltransferase-like protein</fullName>
    </submittedName>
</protein>
<organism evidence="3 4">
    <name type="scientific">Acinetobacter calcoaceticus</name>
    <dbReference type="NCBI Taxonomy" id="471"/>
    <lineage>
        <taxon>Bacteria</taxon>
        <taxon>Pseudomonadati</taxon>
        <taxon>Pseudomonadota</taxon>
        <taxon>Gammaproteobacteria</taxon>
        <taxon>Moraxellales</taxon>
        <taxon>Moraxellaceae</taxon>
        <taxon>Acinetobacter</taxon>
        <taxon>Acinetobacter calcoaceticus/baumannii complex</taxon>
    </lineage>
</organism>
<dbReference type="EMBL" id="SLVJ01000031">
    <property type="protein sequence ID" value="TCM60697.1"/>
    <property type="molecule type" value="Genomic_DNA"/>
</dbReference>
<feature type="transmembrane region" description="Helical" evidence="1">
    <location>
        <begin position="311"/>
        <end position="328"/>
    </location>
</feature>
<sequence length="343" mass="38863">MKKLSRWHLNLAKLMTGFYYADIHVIGEKSTQPTLFIGSHRNGATDGQVYTWALGDTPSLVSIQMLRKWFLRLIFDGIPVVREVDTQRYNIDPHAVAAPIAAAVQQLQAGGSLSLMPEGSSEWSYQAMPYKKGMAKIIQQLQQQQQDIHVQAVGVFYSKPDGFRSRVMIVLGEAFIPRHGNEDEIFTELSQQLNQVAVNCDSVAHFNHCQQHAWTQHRQQENNYAAAFLATQQQALPSNTSINPAKQRFNPWQVICKWIFRLAFLPTVSAARLAQQGADGRNNITFFRLLGGLYGSVLTLLYWLLLCWLSPIWGAVLIMLGWLSWYFYPEPTPEPLSTPQSKL</sequence>
<dbReference type="Pfam" id="PF01553">
    <property type="entry name" value="Acyltransferase"/>
    <property type="match status" value="1"/>
</dbReference>
<keyword evidence="4" id="KW-1185">Reference proteome</keyword>
<keyword evidence="1" id="KW-1133">Transmembrane helix</keyword>
<dbReference type="AlphaFoldDB" id="A0A4R1XAK1"/>
<keyword evidence="1" id="KW-0472">Membrane</keyword>
<dbReference type="OrthoDB" id="9812274at2"/>
<gene>
    <name evidence="3" type="ORF">EC844_13136</name>
</gene>
<feature type="domain" description="Phospholipid/glycerol acyltransferase" evidence="2">
    <location>
        <begin position="34"/>
        <end position="158"/>
    </location>
</feature>
<comment type="caution">
    <text evidence="3">The sequence shown here is derived from an EMBL/GenBank/DDBJ whole genome shotgun (WGS) entry which is preliminary data.</text>
</comment>